<organism evidence="1 2">
    <name type="scientific">Paenibacillus hexagrammi</name>
    <dbReference type="NCBI Taxonomy" id="2908839"/>
    <lineage>
        <taxon>Bacteria</taxon>
        <taxon>Bacillati</taxon>
        <taxon>Bacillota</taxon>
        <taxon>Bacilli</taxon>
        <taxon>Bacillales</taxon>
        <taxon>Paenibacillaceae</taxon>
        <taxon>Paenibacillus</taxon>
    </lineage>
</organism>
<evidence type="ECO:0000313" key="2">
    <source>
        <dbReference type="Proteomes" id="UP001649230"/>
    </source>
</evidence>
<accession>A0ABY3SBM2</accession>
<dbReference type="EMBL" id="CP090978">
    <property type="protein sequence ID" value="UJF31349.1"/>
    <property type="molecule type" value="Genomic_DNA"/>
</dbReference>
<reference evidence="1 2" key="1">
    <citation type="journal article" date="2024" name="Int. J. Syst. Evol. Microbiol.">
        <title>Paenibacillus hexagrammi sp. nov., a novel bacterium isolated from the gut content of Hexagrammos agrammus.</title>
        <authorList>
            <person name="Jung H.K."/>
            <person name="Kim D.G."/>
            <person name="Zin H."/>
            <person name="Park J."/>
            <person name="Jung H."/>
            <person name="Kim Y.O."/>
            <person name="Kong H.J."/>
            <person name="Kim J.W."/>
            <person name="Kim Y.S."/>
        </authorList>
    </citation>
    <scope>NUCLEOTIDE SEQUENCE [LARGE SCALE GENOMIC DNA]</scope>
    <source>
        <strain evidence="1 2">YPD9-1</strain>
    </source>
</reference>
<name>A0ABY3SBM2_9BACL</name>
<evidence type="ECO:0000313" key="1">
    <source>
        <dbReference type="EMBL" id="UJF31349.1"/>
    </source>
</evidence>
<dbReference type="Gene3D" id="3.40.50.1820">
    <property type="entry name" value="alpha/beta hydrolase"/>
    <property type="match status" value="1"/>
</dbReference>
<dbReference type="SUPFAM" id="SSF53474">
    <property type="entry name" value="alpha/beta-Hydrolases"/>
    <property type="match status" value="1"/>
</dbReference>
<dbReference type="RefSeq" id="WP_235117695.1">
    <property type="nucleotide sequence ID" value="NZ_CP090978.1"/>
</dbReference>
<dbReference type="InterPro" id="IPR029058">
    <property type="entry name" value="AB_hydrolase_fold"/>
</dbReference>
<keyword evidence="2" id="KW-1185">Reference proteome</keyword>
<dbReference type="Proteomes" id="UP001649230">
    <property type="component" value="Chromosome"/>
</dbReference>
<evidence type="ECO:0008006" key="3">
    <source>
        <dbReference type="Google" id="ProtNLM"/>
    </source>
</evidence>
<gene>
    <name evidence="1" type="ORF">L0M14_16050</name>
</gene>
<proteinExistence type="predicted"/>
<sequence>MELQAYLEKLVAITHCPITFSGDVPNALSRWLIRSIKINEERPMGTQPYLDTSARLLMFNELAILDKSELENNWRQYIADMVDRYQEVNTPKGLFTVGPHTYMYALNTVYCEQARDVMVNVITFHPTPLRMWINGELVIAGNHKYLVKDYFFLFRFREGSNTVLIETPLSLEVPVANQEIVVKLNPLESLVANGKEFLDDDLLSSYMNTYSVFLEKAMLETGETLRFLVLPRYAGGERERIRVRLSTVTGESLLDEESCTSEVISTQLPPDFQGLLRIQADSIGSEGKAGKSHLYVGDILHGMEKALQQASLRSDLDPGIPVTVKELIELPQAFQALNQYVPAEMYQTIFPVLESFLQYLGQPERTVKQGYPDVFGSTFTVYEQQPNSDRLSAYTVTLPEQYHPSNTYPLVIYFHDAQARSFPMDLPWAKRSSISEAIIVNMVGIGRMNYVDDVMIMQRISRLLETYPIDRNRIHLIGFCTGGPKTYRIAMQSPDVFAGIASLVGDMRLSINEPEYDRLANVSNMSVMGMLCTENWFFNSSRKLHFLKQLPKARAYMFHGFMHNEFNSLMNSKAMLRMLIEHQRDPYPKEVSLNPLEPYYNKSYWIKLEAAADLQQKSYVKTTITTASQIDIQMTNTASLCLFLSREHMALQSQVNIKVNGTDLAIHLPDYAKVRILEENGTYRTLIRSMSASDFEREYNEISVDYRVLGIKQAYLHACKVVKPEGPHITRRCLASKLAYLLQNPIKDRYIYYRYESCTVEEFERVQVDSSQSAYVLILDAAHLNDWQRQLLSRLNIQLDEQQLIYRKQTYQGTCFAFILCQHPESPDTPLLLVLYNDPQVESEMIGFMNSFDTNPIFYNDAVVYHEGQYHGFRDWPAVLTMEEWEDESTFVGQHR</sequence>
<protein>
    <recommendedName>
        <fullName evidence="3">Poly(3-hydroxybutyrate) depolymerase</fullName>
    </recommendedName>
</protein>